<dbReference type="Pfam" id="PF10017">
    <property type="entry name" value="Methyltransf_33"/>
    <property type="match status" value="1"/>
</dbReference>
<keyword evidence="2" id="KW-0808">Transferase</keyword>
<dbReference type="RefSeq" id="WP_380206019.1">
    <property type="nucleotide sequence ID" value="NZ_JBHTEK010000001.1"/>
</dbReference>
<keyword evidence="2" id="KW-0489">Methyltransferase</keyword>
<dbReference type="Proteomes" id="UP001596513">
    <property type="component" value="Unassembled WGS sequence"/>
</dbReference>
<evidence type="ECO:0000313" key="2">
    <source>
        <dbReference type="EMBL" id="MFC7668330.1"/>
    </source>
</evidence>
<proteinExistence type="predicted"/>
<dbReference type="EC" id="2.1.1.44" evidence="2"/>
<dbReference type="GO" id="GO:0052706">
    <property type="term" value="F:L-histidine N(alpha)-methyltransferase activity"/>
    <property type="evidence" value="ECO:0007669"/>
    <property type="project" value="UniProtKB-EC"/>
</dbReference>
<keyword evidence="3" id="KW-1185">Reference proteome</keyword>
<sequence>MNGAVRSYLVSTLAQQVRIEALDETYSFNAWEVIHTENSYKFTLPQIEQWPLKQACV</sequence>
<organism evidence="2 3">
    <name type="scientific">Hymenobacter humi</name>
    <dbReference type="NCBI Taxonomy" id="1411620"/>
    <lineage>
        <taxon>Bacteria</taxon>
        <taxon>Pseudomonadati</taxon>
        <taxon>Bacteroidota</taxon>
        <taxon>Cytophagia</taxon>
        <taxon>Cytophagales</taxon>
        <taxon>Hymenobacteraceae</taxon>
        <taxon>Hymenobacter</taxon>
    </lineage>
</organism>
<dbReference type="EMBL" id="JBHTEK010000001">
    <property type="protein sequence ID" value="MFC7668330.1"/>
    <property type="molecule type" value="Genomic_DNA"/>
</dbReference>
<feature type="domain" description="Histidine-specific methyltransferase SAM-dependent" evidence="1">
    <location>
        <begin position="3"/>
        <end position="50"/>
    </location>
</feature>
<dbReference type="GO" id="GO:0032259">
    <property type="term" value="P:methylation"/>
    <property type="evidence" value="ECO:0007669"/>
    <property type="project" value="UniProtKB-KW"/>
</dbReference>
<comment type="caution">
    <text evidence="2">The sequence shown here is derived from an EMBL/GenBank/DDBJ whole genome shotgun (WGS) entry which is preliminary data.</text>
</comment>
<evidence type="ECO:0000313" key="3">
    <source>
        <dbReference type="Proteomes" id="UP001596513"/>
    </source>
</evidence>
<accession>A0ABW2U4J1</accession>
<protein>
    <submittedName>
        <fullName evidence="2">L-histidine N(Alpha)-methyltransferase</fullName>
        <ecNumber evidence="2">2.1.1.44</ecNumber>
    </submittedName>
</protein>
<dbReference type="InterPro" id="IPR019257">
    <property type="entry name" value="MeTrfase_dom"/>
</dbReference>
<reference evidence="3" key="1">
    <citation type="journal article" date="2019" name="Int. J. Syst. Evol. Microbiol.">
        <title>The Global Catalogue of Microorganisms (GCM) 10K type strain sequencing project: providing services to taxonomists for standard genome sequencing and annotation.</title>
        <authorList>
            <consortium name="The Broad Institute Genomics Platform"/>
            <consortium name="The Broad Institute Genome Sequencing Center for Infectious Disease"/>
            <person name="Wu L."/>
            <person name="Ma J."/>
        </authorList>
    </citation>
    <scope>NUCLEOTIDE SEQUENCE [LARGE SCALE GENOMIC DNA]</scope>
    <source>
        <strain evidence="3">JCM 19635</strain>
    </source>
</reference>
<name>A0ABW2U4J1_9BACT</name>
<evidence type="ECO:0000259" key="1">
    <source>
        <dbReference type="Pfam" id="PF10017"/>
    </source>
</evidence>
<gene>
    <name evidence="2" type="ORF">ACFQT0_13790</name>
</gene>